<keyword evidence="2" id="KW-0732">Signal</keyword>
<protein>
    <submittedName>
        <fullName evidence="3">Uncharacterized protein</fullName>
    </submittedName>
</protein>
<gene>
    <name evidence="3" type="ORF">BLNAU_821</name>
</gene>
<keyword evidence="1" id="KW-0472">Membrane</keyword>
<feature type="transmembrane region" description="Helical" evidence="1">
    <location>
        <begin position="92"/>
        <end position="116"/>
    </location>
</feature>
<dbReference type="Proteomes" id="UP001281761">
    <property type="component" value="Unassembled WGS sequence"/>
</dbReference>
<dbReference type="EMBL" id="JARBJD010000003">
    <property type="protein sequence ID" value="KAK2964290.1"/>
    <property type="molecule type" value="Genomic_DNA"/>
</dbReference>
<reference evidence="3 4" key="1">
    <citation type="journal article" date="2022" name="bioRxiv">
        <title>Genomics of Preaxostyla Flagellates Illuminates Evolutionary Transitions and the Path Towards Mitochondrial Loss.</title>
        <authorList>
            <person name="Novak L.V.F."/>
            <person name="Treitli S.C."/>
            <person name="Pyrih J."/>
            <person name="Halakuc P."/>
            <person name="Pipaliya S.V."/>
            <person name="Vacek V."/>
            <person name="Brzon O."/>
            <person name="Soukal P."/>
            <person name="Eme L."/>
            <person name="Dacks J.B."/>
            <person name="Karnkowska A."/>
            <person name="Elias M."/>
            <person name="Hampl V."/>
        </authorList>
    </citation>
    <scope>NUCLEOTIDE SEQUENCE [LARGE SCALE GENOMIC DNA]</scope>
    <source>
        <strain evidence="3">NAU3</strain>
        <tissue evidence="3">Gut</tissue>
    </source>
</reference>
<feature type="chain" id="PRO_5045161202" evidence="2">
    <location>
        <begin position="20"/>
        <end position="124"/>
    </location>
</feature>
<organism evidence="3 4">
    <name type="scientific">Blattamonas nauphoetae</name>
    <dbReference type="NCBI Taxonomy" id="2049346"/>
    <lineage>
        <taxon>Eukaryota</taxon>
        <taxon>Metamonada</taxon>
        <taxon>Preaxostyla</taxon>
        <taxon>Oxymonadida</taxon>
        <taxon>Blattamonas</taxon>
    </lineage>
</organism>
<comment type="caution">
    <text evidence="3">The sequence shown here is derived from an EMBL/GenBank/DDBJ whole genome shotgun (WGS) entry which is preliminary data.</text>
</comment>
<keyword evidence="4" id="KW-1185">Reference proteome</keyword>
<evidence type="ECO:0000256" key="2">
    <source>
        <dbReference type="SAM" id="SignalP"/>
    </source>
</evidence>
<proteinExistence type="predicted"/>
<keyword evidence="1" id="KW-1133">Transmembrane helix</keyword>
<evidence type="ECO:0000313" key="3">
    <source>
        <dbReference type="EMBL" id="KAK2964290.1"/>
    </source>
</evidence>
<accession>A0ABQ9YKK8</accession>
<evidence type="ECO:0000256" key="1">
    <source>
        <dbReference type="SAM" id="Phobius"/>
    </source>
</evidence>
<sequence>MVIFPLFFVISLEAQSTLCWNQAKSACVQSRFCIWCQEPFDKNTKVTQGAMCMPGGQYGANDNSKETEPTRQNLTCKYSKSHWIVGNLTLPFFLLISLLAFLGSFAILEVLILCICSRLKKRSK</sequence>
<evidence type="ECO:0000313" key="4">
    <source>
        <dbReference type="Proteomes" id="UP001281761"/>
    </source>
</evidence>
<name>A0ABQ9YKK8_9EUKA</name>
<keyword evidence="1" id="KW-0812">Transmembrane</keyword>
<feature type="signal peptide" evidence="2">
    <location>
        <begin position="1"/>
        <end position="19"/>
    </location>
</feature>